<dbReference type="EMBL" id="PDKB01000002">
    <property type="protein sequence ID" value="RBQ29930.1"/>
    <property type="molecule type" value="Genomic_DNA"/>
</dbReference>
<dbReference type="InterPro" id="IPR001902">
    <property type="entry name" value="SLC26A/SulP_fam"/>
</dbReference>
<evidence type="ECO:0000256" key="4">
    <source>
        <dbReference type="ARBA" id="ARBA00023136"/>
    </source>
</evidence>
<comment type="caution">
    <text evidence="7">The sequence shown here is derived from an EMBL/GenBank/DDBJ whole genome shotgun (WGS) entry which is preliminary data.</text>
</comment>
<dbReference type="PROSITE" id="PS50801">
    <property type="entry name" value="STAS"/>
    <property type="match status" value="1"/>
</dbReference>
<evidence type="ECO:0000256" key="2">
    <source>
        <dbReference type="ARBA" id="ARBA00022692"/>
    </source>
</evidence>
<feature type="transmembrane region" description="Helical" evidence="5">
    <location>
        <begin position="300"/>
        <end position="321"/>
    </location>
</feature>
<evidence type="ECO:0000313" key="8">
    <source>
        <dbReference type="Proteomes" id="UP000252669"/>
    </source>
</evidence>
<feature type="transmembrane region" description="Helical" evidence="5">
    <location>
        <begin position="187"/>
        <end position="211"/>
    </location>
</feature>
<dbReference type="CDD" id="cd07042">
    <property type="entry name" value="STAS_SulP_like_sulfate_transporter"/>
    <property type="match status" value="1"/>
</dbReference>
<feature type="transmembrane region" description="Helical" evidence="5">
    <location>
        <begin position="110"/>
        <end position="131"/>
    </location>
</feature>
<dbReference type="OrthoDB" id="9771198at2"/>
<evidence type="ECO:0000259" key="6">
    <source>
        <dbReference type="PROSITE" id="PS50801"/>
    </source>
</evidence>
<accession>A0A366MWD4</accession>
<proteinExistence type="predicted"/>
<dbReference type="InterPro" id="IPR011547">
    <property type="entry name" value="SLC26A/SulP_dom"/>
</dbReference>
<reference evidence="7 8" key="1">
    <citation type="submission" date="2017-10" db="EMBL/GenBank/DDBJ databases">
        <title>Genomics of the genus Arcobacter.</title>
        <authorList>
            <person name="Perez-Cataluna A."/>
            <person name="Figueras M.J."/>
        </authorList>
    </citation>
    <scope>NUCLEOTIDE SEQUENCE [LARGE SCALE GENOMIC DNA]</scope>
    <source>
        <strain evidence="7 8">CECT 9230</strain>
    </source>
</reference>
<organism evidence="7 8">
    <name type="scientific">Aliarcobacter vitoriensis</name>
    <dbReference type="NCBI Taxonomy" id="2011099"/>
    <lineage>
        <taxon>Bacteria</taxon>
        <taxon>Pseudomonadati</taxon>
        <taxon>Campylobacterota</taxon>
        <taxon>Epsilonproteobacteria</taxon>
        <taxon>Campylobacterales</taxon>
        <taxon>Arcobacteraceae</taxon>
        <taxon>Aliarcobacter</taxon>
    </lineage>
</organism>
<protein>
    <submittedName>
        <fullName evidence="7">Sulfate permease</fullName>
    </submittedName>
</protein>
<keyword evidence="4 5" id="KW-0472">Membrane</keyword>
<dbReference type="PANTHER" id="PTHR11814">
    <property type="entry name" value="SULFATE TRANSPORTER"/>
    <property type="match status" value="1"/>
</dbReference>
<keyword evidence="8" id="KW-1185">Reference proteome</keyword>
<feature type="transmembrane region" description="Helical" evidence="5">
    <location>
        <begin position="327"/>
        <end position="348"/>
    </location>
</feature>
<dbReference type="GO" id="GO:0055085">
    <property type="term" value="P:transmembrane transport"/>
    <property type="evidence" value="ECO:0007669"/>
    <property type="project" value="InterPro"/>
</dbReference>
<dbReference type="Proteomes" id="UP000252669">
    <property type="component" value="Unassembled WGS sequence"/>
</dbReference>
<gene>
    <name evidence="7" type="ORF">CRU91_01230</name>
</gene>
<dbReference type="SUPFAM" id="SSF52091">
    <property type="entry name" value="SpoIIaa-like"/>
    <property type="match status" value="1"/>
</dbReference>
<dbReference type="Pfam" id="PF01740">
    <property type="entry name" value="STAS"/>
    <property type="match status" value="1"/>
</dbReference>
<keyword evidence="2 5" id="KW-0812">Transmembrane</keyword>
<dbReference type="InterPro" id="IPR002645">
    <property type="entry name" value="STAS_dom"/>
</dbReference>
<dbReference type="AlphaFoldDB" id="A0A366MWD4"/>
<dbReference type="Pfam" id="PF00916">
    <property type="entry name" value="Sulfate_transp"/>
    <property type="match status" value="1"/>
</dbReference>
<evidence type="ECO:0000256" key="3">
    <source>
        <dbReference type="ARBA" id="ARBA00022989"/>
    </source>
</evidence>
<dbReference type="InterPro" id="IPR036513">
    <property type="entry name" value="STAS_dom_sf"/>
</dbReference>
<feature type="domain" description="STAS" evidence="6">
    <location>
        <begin position="417"/>
        <end position="517"/>
    </location>
</feature>
<feature type="transmembrane region" description="Helical" evidence="5">
    <location>
        <begin position="84"/>
        <end position="103"/>
    </location>
</feature>
<evidence type="ECO:0000256" key="1">
    <source>
        <dbReference type="ARBA" id="ARBA00004141"/>
    </source>
</evidence>
<feature type="transmembrane region" description="Helical" evidence="5">
    <location>
        <begin position="157"/>
        <end position="175"/>
    </location>
</feature>
<comment type="subcellular location">
    <subcellularLocation>
        <location evidence="1">Membrane</location>
        <topology evidence="1">Multi-pass membrane protein</topology>
    </subcellularLocation>
</comment>
<feature type="transmembrane region" description="Helical" evidence="5">
    <location>
        <begin position="231"/>
        <end position="253"/>
    </location>
</feature>
<feature type="transmembrane region" description="Helical" evidence="5">
    <location>
        <begin position="360"/>
        <end position="392"/>
    </location>
</feature>
<sequence>MDKVRIKNDILAGITVAVVALPLALAFGVVSGAGASAGLWGAIILGFFAALLGGVPVQVSGPTGPMTVVFAAVVLAFPNDFSSVMMVVLCAGLIQIFFGIIDLGKWVKYIPYPIISGFMCGIGVIIIILQINPFLGAQSSSSIIYILTNLFDTLKNINYEALIIGLMTIAIVFFTPKKISKLIPAPLIALFIVTTISIIFNFDVLTIGEIPQSFPSFNLPFSFDVYRLSEILTFAITLAVLGSIDTQLTSVLVDSRMRIKHNSKKELIGQGVGNSLCSLFGAIPGSSATMRTVVNMNNGGTTNISGMVHAVTLLLIVLMLAPLASKIPLALLAGILFKVGIDILDYRFLKVITRISKQDLLIMFTVFFLTVFVDLIMAVGVGITISSVLAVYQMSKSTQMKTKTYKISVEDDDKHFDINIVKVKGSLFFGTAYNLDNTLDKLKNHSKVILDCKNIHILDISAIFKLEEIIQTFKDKKVELILVLKYRHKKRVLNIDKSDIFKNIKIYRSIDDAIDYIKKIN</sequence>
<dbReference type="RefSeq" id="WP_113892568.1">
    <property type="nucleotide sequence ID" value="NZ_JANJGA010000003.1"/>
</dbReference>
<evidence type="ECO:0000256" key="5">
    <source>
        <dbReference type="SAM" id="Phobius"/>
    </source>
</evidence>
<dbReference type="GO" id="GO:0016020">
    <property type="term" value="C:membrane"/>
    <property type="evidence" value="ECO:0007669"/>
    <property type="project" value="UniProtKB-SubCell"/>
</dbReference>
<keyword evidence="3 5" id="KW-1133">Transmembrane helix</keyword>
<evidence type="ECO:0000313" key="7">
    <source>
        <dbReference type="EMBL" id="RBQ29930.1"/>
    </source>
</evidence>
<name>A0A366MWD4_9BACT</name>
<feature type="transmembrane region" description="Helical" evidence="5">
    <location>
        <begin position="36"/>
        <end position="55"/>
    </location>
</feature>
<dbReference type="Gene3D" id="3.30.750.24">
    <property type="entry name" value="STAS domain"/>
    <property type="match status" value="1"/>
</dbReference>